<dbReference type="EMBL" id="BAJS01000003">
    <property type="protein sequence ID" value="GAK35754.1"/>
    <property type="molecule type" value="Genomic_DNA"/>
</dbReference>
<gene>
    <name evidence="2" type="ORF">JCM15093_877</name>
</gene>
<reference evidence="2 3" key="1">
    <citation type="journal article" date="2015" name="Microbes Environ.">
        <title>Distribution and evolution of nitrogen fixation genes in the phylum bacteroidetes.</title>
        <authorList>
            <person name="Inoue J."/>
            <person name="Oshima K."/>
            <person name="Suda W."/>
            <person name="Sakamoto M."/>
            <person name="Iino T."/>
            <person name="Noda S."/>
            <person name="Hongoh Y."/>
            <person name="Hattori M."/>
            <person name="Ohkuma M."/>
        </authorList>
    </citation>
    <scope>NUCLEOTIDE SEQUENCE [LARGE SCALE GENOMIC DNA]</scope>
    <source>
        <strain evidence="2 3">JCM 15093</strain>
    </source>
</reference>
<dbReference type="Proteomes" id="UP000027601">
    <property type="component" value="Unassembled WGS sequence"/>
</dbReference>
<proteinExistence type="predicted"/>
<keyword evidence="1" id="KW-0732">Signal</keyword>
<dbReference type="RefSeq" id="WP_024995831.1">
    <property type="nucleotide sequence ID" value="NZ_BAJS01000003.1"/>
</dbReference>
<organism evidence="2 3">
    <name type="scientific">Bacteroides graminisolvens DSM 19988 = JCM 15093</name>
    <dbReference type="NCBI Taxonomy" id="1121097"/>
    <lineage>
        <taxon>Bacteria</taxon>
        <taxon>Pseudomonadati</taxon>
        <taxon>Bacteroidota</taxon>
        <taxon>Bacteroidia</taxon>
        <taxon>Bacteroidales</taxon>
        <taxon>Bacteroidaceae</taxon>
        <taxon>Bacteroides</taxon>
    </lineage>
</organism>
<evidence type="ECO:0000256" key="1">
    <source>
        <dbReference type="SAM" id="SignalP"/>
    </source>
</evidence>
<sequence>MKKHFFNVLMSGAFLLLTLCAAGCSDDDGYADVDGQNPTVSLSTEHIQSGAGRTFTIAGTATDKDGISSIKLECADLNLEKTINLIEIYDKPQETYELSYKFSIPKNEIGDSFTIKVTVTDVGGRSVSQDLLVTMDGDFEKPVFTVSPSNNITVLIKTDTKFNLRFSLSDDRALDNVTVSIPGIDNFNPLTISANGQKTLDFSEKITLPNVLQQYTATITAKDMAGNSTVLTSVISVSAMPDFATMYLADVATAAELNSDVFGVPMLIKHTGEYQYKANYYCQKAGTEIYFLPQKTDFSPICFGIDPTDNSKLTDDPETAKPIVLNQANVYYEITFNVMTGAYALKTYSIADAIDPIPHKIGTTSMHQWFDPKNNTDLTEFWIGYTTSGPSNVTRFVQDGTNPHLFYLEDPLELEAGKNMNFIITSYHSDGWWNYCTWRVDNSAEPEIFDYYGQFVNPAWSGPTAKDNWAKPTVKVSGNYKFSFDAHLGRAKLVPVK</sequence>
<protein>
    <submittedName>
        <fullName evidence="2">Uncharacterized protein</fullName>
    </submittedName>
</protein>
<name>A0A069D6D6_9BACE</name>
<keyword evidence="3" id="KW-1185">Reference proteome</keyword>
<dbReference type="OrthoDB" id="1037481at2"/>
<feature type="signal peptide" evidence="1">
    <location>
        <begin position="1"/>
        <end position="21"/>
    </location>
</feature>
<comment type="caution">
    <text evidence="2">The sequence shown here is derived from an EMBL/GenBank/DDBJ whole genome shotgun (WGS) entry which is preliminary data.</text>
</comment>
<accession>A0A069D6D6</accession>
<dbReference type="eggNOG" id="ENOG502ZBEZ">
    <property type="taxonomic scope" value="Bacteria"/>
</dbReference>
<feature type="chain" id="PRO_5001659958" evidence="1">
    <location>
        <begin position="22"/>
        <end position="497"/>
    </location>
</feature>
<evidence type="ECO:0000313" key="3">
    <source>
        <dbReference type="Proteomes" id="UP000027601"/>
    </source>
</evidence>
<evidence type="ECO:0000313" key="2">
    <source>
        <dbReference type="EMBL" id="GAK35754.1"/>
    </source>
</evidence>
<dbReference type="AlphaFoldDB" id="A0A069D6D6"/>